<evidence type="ECO:0000256" key="3">
    <source>
        <dbReference type="ARBA" id="ARBA00023004"/>
    </source>
</evidence>
<dbReference type="PANTHER" id="PTHR43177">
    <property type="entry name" value="PROTEIN NRFC"/>
    <property type="match status" value="1"/>
</dbReference>
<dbReference type="CDD" id="cd10551">
    <property type="entry name" value="PsrB"/>
    <property type="match status" value="1"/>
</dbReference>
<dbReference type="Pfam" id="PF13247">
    <property type="entry name" value="Fer4_11"/>
    <property type="match status" value="1"/>
</dbReference>
<feature type="domain" description="4Fe-4S ferredoxin-type" evidence="5">
    <location>
        <begin position="4"/>
        <end position="33"/>
    </location>
</feature>
<dbReference type="GO" id="GO:0046872">
    <property type="term" value="F:metal ion binding"/>
    <property type="evidence" value="ECO:0007669"/>
    <property type="project" value="UniProtKB-KW"/>
</dbReference>
<dbReference type="InterPro" id="IPR017900">
    <property type="entry name" value="4Fe4S_Fe_S_CS"/>
</dbReference>
<accession>B1ZSQ0</accession>
<keyword evidence="2" id="KW-0479">Metal-binding</keyword>
<dbReference type="EMBL" id="CP001032">
    <property type="protein sequence ID" value="ACB74749.1"/>
    <property type="molecule type" value="Genomic_DNA"/>
</dbReference>
<evidence type="ECO:0000256" key="1">
    <source>
        <dbReference type="ARBA" id="ARBA00022485"/>
    </source>
</evidence>
<evidence type="ECO:0000313" key="7">
    <source>
        <dbReference type="Proteomes" id="UP000007013"/>
    </source>
</evidence>
<proteinExistence type="predicted"/>
<gene>
    <name evidence="6" type="ordered locus">Oter_1465</name>
</gene>
<feature type="domain" description="4Fe-4S ferredoxin-type" evidence="5">
    <location>
        <begin position="49"/>
        <end position="80"/>
    </location>
</feature>
<name>B1ZSQ0_OPITP</name>
<keyword evidence="4" id="KW-0411">Iron-sulfur</keyword>
<organism evidence="6 7">
    <name type="scientific">Opitutus terrae (strain DSM 11246 / JCM 15787 / PB90-1)</name>
    <dbReference type="NCBI Taxonomy" id="452637"/>
    <lineage>
        <taxon>Bacteria</taxon>
        <taxon>Pseudomonadati</taxon>
        <taxon>Verrucomicrobiota</taxon>
        <taxon>Opitutia</taxon>
        <taxon>Opitutales</taxon>
        <taxon>Opitutaceae</taxon>
        <taxon>Opitutus</taxon>
    </lineage>
</organism>
<dbReference type="InterPro" id="IPR050954">
    <property type="entry name" value="ET_IronSulfur_Cluster-Binding"/>
</dbReference>
<dbReference type="Proteomes" id="UP000007013">
    <property type="component" value="Chromosome"/>
</dbReference>
<dbReference type="PROSITE" id="PS00198">
    <property type="entry name" value="4FE4S_FER_1"/>
    <property type="match status" value="1"/>
</dbReference>
<evidence type="ECO:0000259" key="5">
    <source>
        <dbReference type="PROSITE" id="PS51379"/>
    </source>
</evidence>
<reference evidence="6 7" key="1">
    <citation type="journal article" date="2011" name="J. Bacteriol.">
        <title>Genome sequence of the verrucomicrobium Opitutus terrae PB90-1, an abundant inhabitant of rice paddy soil ecosystems.</title>
        <authorList>
            <person name="van Passel M.W."/>
            <person name="Kant R."/>
            <person name="Palva A."/>
            <person name="Copeland A."/>
            <person name="Lucas S."/>
            <person name="Lapidus A."/>
            <person name="Glavina del Rio T."/>
            <person name="Pitluck S."/>
            <person name="Goltsman E."/>
            <person name="Clum A."/>
            <person name="Sun H."/>
            <person name="Schmutz J."/>
            <person name="Larimer F.W."/>
            <person name="Land M.L."/>
            <person name="Hauser L."/>
            <person name="Kyrpides N."/>
            <person name="Mikhailova N."/>
            <person name="Richardson P.P."/>
            <person name="Janssen P.H."/>
            <person name="de Vos W.M."/>
            <person name="Smidt H."/>
        </authorList>
    </citation>
    <scope>NUCLEOTIDE SEQUENCE [LARGE SCALE GENOMIC DNA]</scope>
    <source>
        <strain evidence="7">DSM 11246 / JCM 15787 / PB90-1</strain>
    </source>
</reference>
<evidence type="ECO:0000256" key="4">
    <source>
        <dbReference type="ARBA" id="ARBA00023014"/>
    </source>
</evidence>
<dbReference type="GO" id="GO:0051539">
    <property type="term" value="F:4 iron, 4 sulfur cluster binding"/>
    <property type="evidence" value="ECO:0007669"/>
    <property type="project" value="UniProtKB-KW"/>
</dbReference>
<dbReference type="eggNOG" id="COG0437">
    <property type="taxonomic scope" value="Bacteria"/>
</dbReference>
<dbReference type="STRING" id="452637.Oter_1465"/>
<evidence type="ECO:0000256" key="2">
    <source>
        <dbReference type="ARBA" id="ARBA00022723"/>
    </source>
</evidence>
<keyword evidence="1" id="KW-0004">4Fe-4S</keyword>
<dbReference type="PROSITE" id="PS51379">
    <property type="entry name" value="4FE4S_FER_2"/>
    <property type="match status" value="3"/>
</dbReference>
<dbReference type="PANTHER" id="PTHR43177:SF3">
    <property type="entry name" value="PROTEIN NRFC HOMOLOG"/>
    <property type="match status" value="1"/>
</dbReference>
<dbReference type="AlphaFoldDB" id="B1ZSQ0"/>
<dbReference type="RefSeq" id="WP_012374287.1">
    <property type="nucleotide sequence ID" value="NC_010571.1"/>
</dbReference>
<dbReference type="InterPro" id="IPR017896">
    <property type="entry name" value="4Fe4S_Fe-S-bd"/>
</dbReference>
<dbReference type="Pfam" id="PF12800">
    <property type="entry name" value="Fer4_4"/>
    <property type="match status" value="1"/>
</dbReference>
<keyword evidence="7" id="KW-1185">Reference proteome</keyword>
<evidence type="ECO:0000313" key="6">
    <source>
        <dbReference type="EMBL" id="ACB74749.1"/>
    </source>
</evidence>
<sequence>MARYVMVIDTRRCVGCMDCVVACKTENHVPEGYNRDWITETVHGEFPTLQMEIRSERCNHCDNPPCVHCCPTGASHVHDRGGVVLVTPEKCIGCKACLAACPYDARFIHPDGYADKCTFCIHRVEKGLKPACVSVCPTHCMHFGDGDDPLSEVSRLLASRPHHALLPEAGTKPRIYYLT</sequence>
<dbReference type="HOGENOM" id="CLU_043374_1_2_0"/>
<protein>
    <submittedName>
        <fullName evidence="6">4Fe-4S ferredoxin iron-sulfur binding domain protein</fullName>
    </submittedName>
</protein>
<feature type="domain" description="4Fe-4S ferredoxin-type" evidence="5">
    <location>
        <begin position="82"/>
        <end position="111"/>
    </location>
</feature>
<keyword evidence="3" id="KW-0408">Iron</keyword>
<dbReference type="SUPFAM" id="SSF54862">
    <property type="entry name" value="4Fe-4S ferredoxins"/>
    <property type="match status" value="1"/>
</dbReference>
<dbReference type="Gene3D" id="3.30.70.20">
    <property type="match status" value="2"/>
</dbReference>
<dbReference type="OrthoDB" id="9810688at2"/>
<dbReference type="KEGG" id="ote:Oter_1465"/>